<dbReference type="EMBL" id="JADCNL010000115">
    <property type="protein sequence ID" value="KAG0450414.1"/>
    <property type="molecule type" value="Genomic_DNA"/>
</dbReference>
<keyword evidence="3" id="KW-1185">Reference proteome</keyword>
<evidence type="ECO:0000256" key="1">
    <source>
        <dbReference type="SAM" id="MobiDB-lite"/>
    </source>
</evidence>
<sequence>MRSAYDVISYVEFGKIIRKGKQRVKPILQAKYGVKFPRERRRTRGNENALAPPPPPTGNVTETSDDRHHRQEFS</sequence>
<reference evidence="2 3" key="1">
    <citation type="journal article" date="2020" name="Nat. Food">
        <title>A phased Vanilla planifolia genome enables genetic improvement of flavour and production.</title>
        <authorList>
            <person name="Hasing T."/>
            <person name="Tang H."/>
            <person name="Brym M."/>
            <person name="Khazi F."/>
            <person name="Huang T."/>
            <person name="Chambers A.H."/>
        </authorList>
    </citation>
    <scope>NUCLEOTIDE SEQUENCE [LARGE SCALE GENOMIC DNA]</scope>
    <source>
        <tissue evidence="2">Leaf</tissue>
    </source>
</reference>
<dbReference type="AlphaFoldDB" id="A0A835U5K3"/>
<dbReference type="Proteomes" id="UP000636800">
    <property type="component" value="Unassembled WGS sequence"/>
</dbReference>
<evidence type="ECO:0000313" key="3">
    <source>
        <dbReference type="Proteomes" id="UP000636800"/>
    </source>
</evidence>
<proteinExistence type="predicted"/>
<evidence type="ECO:0000313" key="2">
    <source>
        <dbReference type="EMBL" id="KAG0450414.1"/>
    </source>
</evidence>
<name>A0A835U5K3_VANPL</name>
<gene>
    <name evidence="2" type="ORF">HPP92_026925</name>
</gene>
<accession>A0A835U5K3</accession>
<protein>
    <submittedName>
        <fullName evidence="2">Uncharacterized protein</fullName>
    </submittedName>
</protein>
<feature type="compositionally biased region" description="Basic and acidic residues" evidence="1">
    <location>
        <begin position="64"/>
        <end position="74"/>
    </location>
</feature>
<comment type="caution">
    <text evidence="2">The sequence shown here is derived from an EMBL/GenBank/DDBJ whole genome shotgun (WGS) entry which is preliminary data.</text>
</comment>
<feature type="region of interest" description="Disordered" evidence="1">
    <location>
        <begin position="36"/>
        <end position="74"/>
    </location>
</feature>
<organism evidence="2 3">
    <name type="scientific">Vanilla planifolia</name>
    <name type="common">Vanilla</name>
    <dbReference type="NCBI Taxonomy" id="51239"/>
    <lineage>
        <taxon>Eukaryota</taxon>
        <taxon>Viridiplantae</taxon>
        <taxon>Streptophyta</taxon>
        <taxon>Embryophyta</taxon>
        <taxon>Tracheophyta</taxon>
        <taxon>Spermatophyta</taxon>
        <taxon>Magnoliopsida</taxon>
        <taxon>Liliopsida</taxon>
        <taxon>Asparagales</taxon>
        <taxon>Orchidaceae</taxon>
        <taxon>Vanilloideae</taxon>
        <taxon>Vanilleae</taxon>
        <taxon>Vanilla</taxon>
    </lineage>
</organism>